<dbReference type="CDD" id="cd03112">
    <property type="entry name" value="CobW-like"/>
    <property type="match status" value="1"/>
</dbReference>
<organism evidence="7 8">
    <name type="scientific">Luteimicrobium album</name>
    <dbReference type="NCBI Taxonomy" id="1054550"/>
    <lineage>
        <taxon>Bacteria</taxon>
        <taxon>Bacillati</taxon>
        <taxon>Actinomycetota</taxon>
        <taxon>Actinomycetes</taxon>
        <taxon>Micrococcales</taxon>
        <taxon>Luteimicrobium</taxon>
    </lineage>
</organism>
<dbReference type="Proteomes" id="UP001157091">
    <property type="component" value="Unassembled WGS sequence"/>
</dbReference>
<evidence type="ECO:0000256" key="1">
    <source>
        <dbReference type="ARBA" id="ARBA00022741"/>
    </source>
</evidence>
<comment type="similarity">
    <text evidence="4">Belongs to the SIMIBI class G3E GTPase family. ZNG1 subfamily.</text>
</comment>
<evidence type="ECO:0000313" key="8">
    <source>
        <dbReference type="Proteomes" id="UP001157091"/>
    </source>
</evidence>
<dbReference type="SMART" id="SM00833">
    <property type="entry name" value="CobW_C"/>
    <property type="match status" value="1"/>
</dbReference>
<reference evidence="8" key="1">
    <citation type="journal article" date="2019" name="Int. J. Syst. Evol. Microbiol.">
        <title>The Global Catalogue of Microorganisms (GCM) 10K type strain sequencing project: providing services to taxonomists for standard genome sequencing and annotation.</title>
        <authorList>
            <consortium name="The Broad Institute Genomics Platform"/>
            <consortium name="The Broad Institute Genome Sequencing Center for Infectious Disease"/>
            <person name="Wu L."/>
            <person name="Ma J."/>
        </authorList>
    </citation>
    <scope>NUCLEOTIDE SEQUENCE [LARGE SCALE GENOMIC DNA]</scope>
    <source>
        <strain evidence="8">NBRC 106348</strain>
    </source>
</reference>
<dbReference type="PANTHER" id="PTHR13748">
    <property type="entry name" value="COBW-RELATED"/>
    <property type="match status" value="1"/>
</dbReference>
<proteinExistence type="inferred from homology"/>
<feature type="domain" description="CobW C-terminal" evidence="6">
    <location>
        <begin position="247"/>
        <end position="336"/>
    </location>
</feature>
<dbReference type="InterPro" id="IPR003495">
    <property type="entry name" value="CobW/HypB/UreG_nucleotide-bd"/>
</dbReference>
<sequence length="362" mass="37492">MSLRPPSGAPSTGTPTTGTAQVPVVVLSGYLGAGKTTLLNHLLCAPGARVGVVINDFGAIGGDAALVRGQVDEPASIAGGCLCCLPDAGGLDDALERLTHPRLRLDVVVVEASGVADPRVLRRLVRFSGVERVRPGGVVEVLDALAAPGLLADGTLRAERFAAASLVVVTKTDLLAEAERAPRLRDLTAAVRARNPDVTVVVAPGGRIDPALVFDAAAAADPADELPLGALVRSGERHHRHGEHPHADTVAVLAPEPVDPGALVDLLEDPPAGVYRLKGTVVVDTGRALRRYVVHLVGRQVYIASHDGGPHGPDGLVAIGPHLDEGEVRGRLASALRPDAGRAASARSDGLRRLVRHRRLST</sequence>
<name>A0ABQ6I0B6_9MICO</name>
<keyword evidence="8" id="KW-1185">Reference proteome</keyword>
<evidence type="ECO:0000256" key="3">
    <source>
        <dbReference type="ARBA" id="ARBA00023186"/>
    </source>
</evidence>
<keyword evidence="1" id="KW-0547">Nucleotide-binding</keyword>
<evidence type="ECO:0000259" key="6">
    <source>
        <dbReference type="SMART" id="SM00833"/>
    </source>
</evidence>
<evidence type="ECO:0000313" key="7">
    <source>
        <dbReference type="EMBL" id="GMA24159.1"/>
    </source>
</evidence>
<evidence type="ECO:0000256" key="5">
    <source>
        <dbReference type="ARBA" id="ARBA00049117"/>
    </source>
</evidence>
<evidence type="ECO:0000256" key="4">
    <source>
        <dbReference type="ARBA" id="ARBA00034320"/>
    </source>
</evidence>
<evidence type="ECO:0000256" key="2">
    <source>
        <dbReference type="ARBA" id="ARBA00022801"/>
    </source>
</evidence>
<dbReference type="Gene3D" id="3.30.1220.10">
    <property type="entry name" value="CobW-like, C-terminal domain"/>
    <property type="match status" value="1"/>
</dbReference>
<comment type="caution">
    <text evidence="7">The sequence shown here is derived from an EMBL/GenBank/DDBJ whole genome shotgun (WGS) entry which is preliminary data.</text>
</comment>
<comment type="catalytic activity">
    <reaction evidence="5">
        <text>GTP + H2O = GDP + phosphate + H(+)</text>
        <dbReference type="Rhea" id="RHEA:19669"/>
        <dbReference type="ChEBI" id="CHEBI:15377"/>
        <dbReference type="ChEBI" id="CHEBI:15378"/>
        <dbReference type="ChEBI" id="CHEBI:37565"/>
        <dbReference type="ChEBI" id="CHEBI:43474"/>
        <dbReference type="ChEBI" id="CHEBI:58189"/>
    </reaction>
    <physiologicalReaction direction="left-to-right" evidence="5">
        <dbReference type="Rhea" id="RHEA:19670"/>
    </physiologicalReaction>
</comment>
<dbReference type="SUPFAM" id="SSF52540">
    <property type="entry name" value="P-loop containing nucleoside triphosphate hydrolases"/>
    <property type="match status" value="1"/>
</dbReference>
<gene>
    <name evidence="7" type="primary">cobW</name>
    <name evidence="7" type="ORF">GCM10025864_19180</name>
</gene>
<dbReference type="Gene3D" id="3.40.50.300">
    <property type="entry name" value="P-loop containing nucleotide triphosphate hydrolases"/>
    <property type="match status" value="1"/>
</dbReference>
<protein>
    <submittedName>
        <fullName evidence="7">Cobalamin biosynthesis protein CobW</fullName>
    </submittedName>
</protein>
<dbReference type="EMBL" id="BSUK01000001">
    <property type="protein sequence ID" value="GMA24159.1"/>
    <property type="molecule type" value="Genomic_DNA"/>
</dbReference>
<dbReference type="InterPro" id="IPR036627">
    <property type="entry name" value="CobW-likC_sf"/>
</dbReference>
<dbReference type="PANTHER" id="PTHR13748:SF62">
    <property type="entry name" value="COBW DOMAIN-CONTAINING PROTEIN"/>
    <property type="match status" value="1"/>
</dbReference>
<dbReference type="RefSeq" id="WP_284293029.1">
    <property type="nucleotide sequence ID" value="NZ_BSUK01000001.1"/>
</dbReference>
<accession>A0ABQ6I0B6</accession>
<dbReference type="InterPro" id="IPR051316">
    <property type="entry name" value="Zinc-reg_GTPase_activator"/>
</dbReference>
<dbReference type="Pfam" id="PF02492">
    <property type="entry name" value="cobW"/>
    <property type="match status" value="1"/>
</dbReference>
<dbReference type="Pfam" id="PF07683">
    <property type="entry name" value="CobW_C"/>
    <property type="match status" value="1"/>
</dbReference>
<dbReference type="SUPFAM" id="SSF90002">
    <property type="entry name" value="Hypothetical protein YjiA, C-terminal domain"/>
    <property type="match status" value="1"/>
</dbReference>
<dbReference type="InterPro" id="IPR027417">
    <property type="entry name" value="P-loop_NTPase"/>
</dbReference>
<dbReference type="InterPro" id="IPR011629">
    <property type="entry name" value="CobW-like_C"/>
</dbReference>
<keyword evidence="3" id="KW-0143">Chaperone</keyword>
<keyword evidence="2" id="KW-0378">Hydrolase</keyword>